<evidence type="ECO:0000313" key="2">
    <source>
        <dbReference type="Proteomes" id="UP000035704"/>
    </source>
</evidence>
<dbReference type="PANTHER" id="PTHR35861">
    <property type="match status" value="1"/>
</dbReference>
<dbReference type="EMBL" id="CP009687">
    <property type="protein sequence ID" value="AKL95015.1"/>
    <property type="molecule type" value="Genomic_DNA"/>
</dbReference>
<dbReference type="PATRIC" id="fig|84022.5.peg.3019"/>
<gene>
    <name evidence="1" type="ORF">CACET_c15660</name>
</gene>
<proteinExistence type="predicted"/>
<reference evidence="1 2" key="1">
    <citation type="submission" date="2014-10" db="EMBL/GenBank/DDBJ databases">
        <title>Genome sequence of Clostridium aceticum DSM 1496.</title>
        <authorList>
            <person name="Poehlein A."/>
            <person name="Schiel-Bengelsdorf B."/>
            <person name="Gottschalk G."/>
            <person name="Duerre P."/>
            <person name="Daniel R."/>
        </authorList>
    </citation>
    <scope>NUCLEOTIDE SEQUENCE [LARGE SCALE GENOMIC DNA]</scope>
    <source>
        <strain evidence="1 2">DSM 1496</strain>
    </source>
</reference>
<dbReference type="RefSeq" id="WP_044823766.1">
    <property type="nucleotide sequence ID" value="NZ_CP009687.1"/>
</dbReference>
<dbReference type="Proteomes" id="UP000035704">
    <property type="component" value="Chromosome"/>
</dbReference>
<name>A0A0D8IC89_9CLOT</name>
<protein>
    <submittedName>
        <fullName evidence="1">Putative phage tail sheath protein</fullName>
    </submittedName>
</protein>
<dbReference type="KEGG" id="cace:CACET_c15660"/>
<sequence>MSYQHGISILERPTPVIPPIQTSAGVQVVVGTAPIHLAKDYTRAVNNPIITYSWGEAVENLGYSDDWDKFTLCQSMDVSYRRFNVAPVIFINVLDPKVHKEDKENETVNIVNKVAGLEVQGVLLDSIVVKGTDAATTYEKDVDYDAGFDKDGNVVINILEGGNIQQGIAELKLNYTKLDPKKVTKLDIIGGYDAAVNKYYGLELVNQVYPKFGVVPGLLLAPGWSHIPEVASVIDAKSIKINGNFNCMNVLDIDSEEVVSYQDAREWKNNHSYTSQFSMVCYPKVQIGERKYWYSAIIAALTAYTDAQNDDVPYKSPSNKRLPITGTVLADGTEVFLDQLQGNFLNGAGIITAININGWRSWGNNTAVYPASTDPKDRFIPIRRVFNWWGNTFIQTYFQKVDEPTNYRLIESIVDSENIRGNGLQAKGQIAGAKIEFLEAENPMTDILNGKITFIQKIGAFPPAEDIVNILEFDPTILSDALFGGDQ</sequence>
<dbReference type="OrthoDB" id="9767864at2"/>
<accession>A0A0D8IC89</accession>
<dbReference type="InterPro" id="IPR052042">
    <property type="entry name" value="Tail_sheath_structural"/>
</dbReference>
<dbReference type="AlphaFoldDB" id="A0A0D8IC89"/>
<keyword evidence="2" id="KW-1185">Reference proteome</keyword>
<evidence type="ECO:0000313" key="1">
    <source>
        <dbReference type="EMBL" id="AKL95015.1"/>
    </source>
</evidence>
<dbReference type="PANTHER" id="PTHR35861:SF2">
    <property type="entry name" value="FELS-2 PROPHAGE PROTEIN"/>
    <property type="match status" value="1"/>
</dbReference>
<dbReference type="STRING" id="84022.CACET_c15660"/>
<organism evidence="1 2">
    <name type="scientific">Clostridium aceticum</name>
    <dbReference type="NCBI Taxonomy" id="84022"/>
    <lineage>
        <taxon>Bacteria</taxon>
        <taxon>Bacillati</taxon>
        <taxon>Bacillota</taxon>
        <taxon>Clostridia</taxon>
        <taxon>Eubacteriales</taxon>
        <taxon>Clostridiaceae</taxon>
        <taxon>Clostridium</taxon>
    </lineage>
</organism>